<dbReference type="RefSeq" id="WP_058531856.1">
    <property type="nucleotide sequence ID" value="NZ_CAAAIN010000002.1"/>
</dbReference>
<name>A0A0W0XR06_9GAMM</name>
<keyword evidence="2" id="KW-0678">Repressor</keyword>
<dbReference type="GO" id="GO:0016747">
    <property type="term" value="F:acyltransferase activity, transferring groups other than amino-acyl groups"/>
    <property type="evidence" value="ECO:0007669"/>
    <property type="project" value="InterPro"/>
</dbReference>
<organism evidence="8 9">
    <name type="scientific">Legionella rubrilucens</name>
    <dbReference type="NCBI Taxonomy" id="458"/>
    <lineage>
        <taxon>Bacteria</taxon>
        <taxon>Pseudomonadati</taxon>
        <taxon>Pseudomonadota</taxon>
        <taxon>Gammaproteobacteria</taxon>
        <taxon>Legionellales</taxon>
        <taxon>Legionellaceae</taxon>
        <taxon>Legionella</taxon>
    </lineage>
</organism>
<evidence type="ECO:0000256" key="3">
    <source>
        <dbReference type="ARBA" id="ARBA00022649"/>
    </source>
</evidence>
<comment type="similarity">
    <text evidence="1">Belongs to the acetyltransferase family. GNAT subfamily.</text>
</comment>
<protein>
    <submittedName>
        <fullName evidence="8">N-acetyltransferase GCN5</fullName>
    </submittedName>
</protein>
<evidence type="ECO:0000256" key="5">
    <source>
        <dbReference type="ARBA" id="ARBA00023315"/>
    </source>
</evidence>
<dbReference type="InterPro" id="IPR000182">
    <property type="entry name" value="GNAT_dom"/>
</dbReference>
<dbReference type="AlphaFoldDB" id="A0A0W0XR06"/>
<dbReference type="SUPFAM" id="SSF55729">
    <property type="entry name" value="Acyl-CoA N-acyltransferases (Nat)"/>
    <property type="match status" value="1"/>
</dbReference>
<dbReference type="STRING" id="458.Lrub_1849"/>
<evidence type="ECO:0000256" key="4">
    <source>
        <dbReference type="ARBA" id="ARBA00022679"/>
    </source>
</evidence>
<accession>A0A0W0XR06</accession>
<keyword evidence="3" id="KW-1277">Toxin-antitoxin system</keyword>
<dbReference type="InterPro" id="IPR016181">
    <property type="entry name" value="Acyl_CoA_acyltransferase"/>
</dbReference>
<gene>
    <name evidence="8" type="ORF">Lrub_1849</name>
</gene>
<comment type="catalytic activity">
    <reaction evidence="6">
        <text>glycyl-tRNA(Gly) + acetyl-CoA = N-acetylglycyl-tRNA(Gly) + CoA + H(+)</text>
        <dbReference type="Rhea" id="RHEA:81867"/>
        <dbReference type="Rhea" id="RHEA-COMP:9683"/>
        <dbReference type="Rhea" id="RHEA-COMP:19766"/>
        <dbReference type="ChEBI" id="CHEBI:15378"/>
        <dbReference type="ChEBI" id="CHEBI:57287"/>
        <dbReference type="ChEBI" id="CHEBI:57288"/>
        <dbReference type="ChEBI" id="CHEBI:78522"/>
        <dbReference type="ChEBI" id="CHEBI:232036"/>
    </reaction>
</comment>
<keyword evidence="4 8" id="KW-0808">Transferase</keyword>
<keyword evidence="9" id="KW-1185">Reference proteome</keyword>
<dbReference type="PATRIC" id="fig|458.5.peg.1926"/>
<keyword evidence="5" id="KW-0012">Acyltransferase</keyword>
<dbReference type="PANTHER" id="PTHR36449">
    <property type="entry name" value="ACETYLTRANSFERASE-RELATED"/>
    <property type="match status" value="1"/>
</dbReference>
<sequence length="170" mass="18958">MSKYCIEQLNKSHVKESFNSGEDSLDKYLQTQATQDIKRNLSAVYVLLEGQDSTVLGYYTLCSSSVLIDSIPREVSKKLPRYPLIPVTLLGRLAIDIKLQGQGLGELLLTDALLRAGRLSNELGSMAVIVDSLSSRASDFYEKFGFQKFIDNTNKLFLPMSIIKQLLSES</sequence>
<feature type="domain" description="N-acetyltransferase" evidence="7">
    <location>
        <begin position="89"/>
        <end position="148"/>
    </location>
</feature>
<proteinExistence type="inferred from homology"/>
<evidence type="ECO:0000256" key="2">
    <source>
        <dbReference type="ARBA" id="ARBA00022491"/>
    </source>
</evidence>
<dbReference type="PANTHER" id="PTHR36449:SF1">
    <property type="entry name" value="ACETYLTRANSFERASE"/>
    <property type="match status" value="1"/>
</dbReference>
<evidence type="ECO:0000256" key="6">
    <source>
        <dbReference type="ARBA" id="ARBA00049880"/>
    </source>
</evidence>
<dbReference type="EMBL" id="LNYT01000020">
    <property type="protein sequence ID" value="KTD46927.1"/>
    <property type="molecule type" value="Genomic_DNA"/>
</dbReference>
<reference evidence="8 9" key="1">
    <citation type="submission" date="2015-11" db="EMBL/GenBank/DDBJ databases">
        <title>Genomic analysis of 38 Legionella species identifies large and diverse effector repertoires.</title>
        <authorList>
            <person name="Burstein D."/>
            <person name="Amaro F."/>
            <person name="Zusman T."/>
            <person name="Lifshitz Z."/>
            <person name="Cohen O."/>
            <person name="Gilbert J.A."/>
            <person name="Pupko T."/>
            <person name="Shuman H.A."/>
            <person name="Segal G."/>
        </authorList>
    </citation>
    <scope>NUCLEOTIDE SEQUENCE [LARGE SCALE GENOMIC DNA]</scope>
    <source>
        <strain evidence="8 9">WA-270A-C2</strain>
    </source>
</reference>
<evidence type="ECO:0000313" key="8">
    <source>
        <dbReference type="EMBL" id="KTD46927.1"/>
    </source>
</evidence>
<dbReference type="Pfam" id="PF13508">
    <property type="entry name" value="Acetyltransf_7"/>
    <property type="match status" value="1"/>
</dbReference>
<comment type="caution">
    <text evidence="8">The sequence shown here is derived from an EMBL/GenBank/DDBJ whole genome shotgun (WGS) entry which is preliminary data.</text>
</comment>
<dbReference type="Gene3D" id="3.40.630.30">
    <property type="match status" value="1"/>
</dbReference>
<evidence type="ECO:0000313" key="9">
    <source>
        <dbReference type="Proteomes" id="UP000054608"/>
    </source>
</evidence>
<evidence type="ECO:0000256" key="1">
    <source>
        <dbReference type="ARBA" id="ARBA00009342"/>
    </source>
</evidence>
<dbReference type="OrthoDB" id="9799147at2"/>
<evidence type="ECO:0000259" key="7">
    <source>
        <dbReference type="Pfam" id="PF13508"/>
    </source>
</evidence>
<dbReference type="Proteomes" id="UP000054608">
    <property type="component" value="Unassembled WGS sequence"/>
</dbReference>